<dbReference type="EMBL" id="FTOL01000003">
    <property type="protein sequence ID" value="SIS96735.1"/>
    <property type="molecule type" value="Genomic_DNA"/>
</dbReference>
<sequence>MITKRRIQLHLDFLYLKFLMKFDKTVFNQINNPKEIPIIIINFNQLFFLKKLVDFLLKREFKNIVIIDNASTYPPLLKYYEENKKVIKVEKLTINEGHDVFFKNKDLQKKYARGFYFLTDADIVPNENLPKDFPSAMLSLLLKYYKKINKIGFAIDTESIPDYYPLKQKVQAWEKRFWETELEKDLFFANIDTTFALYKPKYPKTLFNLFNFMTAIRMAGSYTCLHGGWYIDPNNMTEENLFYIETANKSSSWKINKEGQHTSQEYDSFI</sequence>
<dbReference type="AlphaFoldDB" id="A0A1N7NEE6"/>
<organism evidence="1 2">
    <name type="scientific">Chryseobacterium ureilyticum</name>
    <dbReference type="NCBI Taxonomy" id="373668"/>
    <lineage>
        <taxon>Bacteria</taxon>
        <taxon>Pseudomonadati</taxon>
        <taxon>Bacteroidota</taxon>
        <taxon>Flavobacteriia</taxon>
        <taxon>Flavobacteriales</taxon>
        <taxon>Weeksellaceae</taxon>
        <taxon>Chryseobacterium group</taxon>
        <taxon>Chryseobacterium</taxon>
    </lineage>
</organism>
<keyword evidence="2" id="KW-1185">Reference proteome</keyword>
<reference evidence="2" key="1">
    <citation type="submission" date="2017-01" db="EMBL/GenBank/DDBJ databases">
        <authorList>
            <person name="Varghese N."/>
            <person name="Submissions S."/>
        </authorList>
    </citation>
    <scope>NUCLEOTIDE SEQUENCE [LARGE SCALE GENOMIC DNA]</scope>
    <source>
        <strain evidence="2">DSM 18017</strain>
    </source>
</reference>
<protein>
    <recommendedName>
        <fullName evidence="3">Glycosyl transferase family 2</fullName>
    </recommendedName>
</protein>
<evidence type="ECO:0008006" key="3">
    <source>
        <dbReference type="Google" id="ProtNLM"/>
    </source>
</evidence>
<dbReference type="STRING" id="373668.SAMN05421786_103464"/>
<evidence type="ECO:0000313" key="2">
    <source>
        <dbReference type="Proteomes" id="UP000186744"/>
    </source>
</evidence>
<accession>A0A1N7NEE6</accession>
<dbReference type="Proteomes" id="UP000186744">
    <property type="component" value="Unassembled WGS sequence"/>
</dbReference>
<name>A0A1N7NEE6_9FLAO</name>
<evidence type="ECO:0000313" key="1">
    <source>
        <dbReference type="EMBL" id="SIS96735.1"/>
    </source>
</evidence>
<proteinExistence type="predicted"/>
<gene>
    <name evidence="1" type="ORF">SAMN05421786_103464</name>
</gene>